<dbReference type="AlphaFoldDB" id="A0A4Y2DUT0"/>
<gene>
    <name evidence="1" type="ORF">AVEN_902_1</name>
</gene>
<evidence type="ECO:0000313" key="1">
    <source>
        <dbReference type="EMBL" id="GBM19756.1"/>
    </source>
</evidence>
<comment type="caution">
    <text evidence="1">The sequence shown here is derived from an EMBL/GenBank/DDBJ whole genome shotgun (WGS) entry which is preliminary data.</text>
</comment>
<organism evidence="1 2">
    <name type="scientific">Araneus ventricosus</name>
    <name type="common">Orbweaver spider</name>
    <name type="synonym">Epeira ventricosa</name>
    <dbReference type="NCBI Taxonomy" id="182803"/>
    <lineage>
        <taxon>Eukaryota</taxon>
        <taxon>Metazoa</taxon>
        <taxon>Ecdysozoa</taxon>
        <taxon>Arthropoda</taxon>
        <taxon>Chelicerata</taxon>
        <taxon>Arachnida</taxon>
        <taxon>Araneae</taxon>
        <taxon>Araneomorphae</taxon>
        <taxon>Entelegynae</taxon>
        <taxon>Araneoidea</taxon>
        <taxon>Araneidae</taxon>
        <taxon>Araneus</taxon>
    </lineage>
</organism>
<accession>A0A4Y2DUT0</accession>
<reference evidence="1 2" key="1">
    <citation type="journal article" date="2019" name="Sci. Rep.">
        <title>Orb-weaving spider Araneus ventricosus genome elucidates the spidroin gene catalogue.</title>
        <authorList>
            <person name="Kono N."/>
            <person name="Nakamura H."/>
            <person name="Ohtoshi R."/>
            <person name="Moran D.A.P."/>
            <person name="Shinohara A."/>
            <person name="Yoshida Y."/>
            <person name="Fujiwara M."/>
            <person name="Mori M."/>
            <person name="Tomita M."/>
            <person name="Arakawa K."/>
        </authorList>
    </citation>
    <scope>NUCLEOTIDE SEQUENCE [LARGE SCALE GENOMIC DNA]</scope>
</reference>
<dbReference type="Proteomes" id="UP000499080">
    <property type="component" value="Unassembled WGS sequence"/>
</dbReference>
<name>A0A4Y2DUT0_ARAVE</name>
<evidence type="ECO:0000313" key="2">
    <source>
        <dbReference type="Proteomes" id="UP000499080"/>
    </source>
</evidence>
<proteinExistence type="predicted"/>
<dbReference type="EMBL" id="BGPR01000429">
    <property type="protein sequence ID" value="GBM19756.1"/>
    <property type="molecule type" value="Genomic_DNA"/>
</dbReference>
<sequence>MLTSDELYAVICDCESIINCRPLTYVSENPEELTPSMLLVENRSSNTKDIEELNSSSLNKRIKYRSKLLKDLRQRFRKEYLGQLVQKHNEKHSRNRHVGEIVLSSVSDFSLYKSCLRKIAINLKEGAYKSCHENLFSFISSKIVNNIMCAALDIQQSDGLKAEDLEQLLTCGKLRQLKISKLNVRNEEADVIQIINILKSGSKHIEVLHLTGTNDYEVDELLNENELSKAMGNLVKNCPNLVDFHCSISFDLTALRRCHNLRMLRIRFHPKQDWSNFLAIKNGYIQIHKYLEYFTVCQINKSKPIPYKDIVIIPLHCPELTS</sequence>
<dbReference type="OrthoDB" id="6368241at2759"/>
<keyword evidence="2" id="KW-1185">Reference proteome</keyword>
<protein>
    <submittedName>
        <fullName evidence="1">Uncharacterized protein</fullName>
    </submittedName>
</protein>